<protein>
    <recommendedName>
        <fullName evidence="3">COX assembly mitochondrial protein</fullName>
    </recommendedName>
</protein>
<keyword evidence="3" id="KW-0496">Mitochondrion</keyword>
<dbReference type="AlphaFoldDB" id="A0A0R3PXB8"/>
<proteinExistence type="inferred from homology"/>
<accession>A0A0R3PXB8</accession>
<comment type="subcellular location">
    <subcellularLocation>
        <location evidence="3">Mitochondrion</location>
    </subcellularLocation>
</comment>
<name>A0A0R3PXB8_ANGCS</name>
<dbReference type="Pfam" id="PF08583">
    <property type="entry name" value="Cmc1"/>
    <property type="match status" value="1"/>
</dbReference>
<gene>
    <name evidence="4" type="ORF">ACOC_LOCUS10909</name>
</gene>
<dbReference type="WBParaSite" id="ACOC_0001090801-mRNA-1">
    <property type="protein sequence ID" value="ACOC_0001090801-mRNA-1"/>
    <property type="gene ID" value="ACOC_0001090801"/>
</dbReference>
<dbReference type="EMBL" id="UYYA01004571">
    <property type="protein sequence ID" value="VDM62494.1"/>
    <property type="molecule type" value="Genomic_DNA"/>
</dbReference>
<dbReference type="STRING" id="334426.A0A0R3PXB8"/>
<evidence type="ECO:0000256" key="2">
    <source>
        <dbReference type="ARBA" id="ARBA00023157"/>
    </source>
</evidence>
<sequence length="101" mass="12094">MLPDLSPHLHTQECNVLIEFLKRCYDENTIGKMFGRCSYWDQAVWQCTKMERIWRRDNNPKYKKHLIELRNLPESHWTPALRKLKEEGLLPDPTSRQGCPI</sequence>
<comment type="similarity">
    <text evidence="1 3">Belongs to the CMC family.</text>
</comment>
<reference evidence="6" key="1">
    <citation type="submission" date="2017-02" db="UniProtKB">
        <authorList>
            <consortium name="WormBaseParasite"/>
        </authorList>
    </citation>
    <scope>IDENTIFICATION</scope>
</reference>
<keyword evidence="2" id="KW-1015">Disulfide bond</keyword>
<dbReference type="GO" id="GO:0005739">
    <property type="term" value="C:mitochondrion"/>
    <property type="evidence" value="ECO:0007669"/>
    <property type="project" value="UniProtKB-SubCell"/>
</dbReference>
<evidence type="ECO:0000313" key="5">
    <source>
        <dbReference type="Proteomes" id="UP000267027"/>
    </source>
</evidence>
<evidence type="ECO:0000313" key="6">
    <source>
        <dbReference type="WBParaSite" id="ACOC_0001090801-mRNA-1"/>
    </source>
</evidence>
<evidence type="ECO:0000313" key="4">
    <source>
        <dbReference type="EMBL" id="VDM62494.1"/>
    </source>
</evidence>
<evidence type="ECO:0000256" key="3">
    <source>
        <dbReference type="RuleBase" id="RU364104"/>
    </source>
</evidence>
<keyword evidence="5" id="KW-1185">Reference proteome</keyword>
<reference evidence="4 5" key="2">
    <citation type="submission" date="2018-11" db="EMBL/GenBank/DDBJ databases">
        <authorList>
            <consortium name="Pathogen Informatics"/>
        </authorList>
    </citation>
    <scope>NUCLEOTIDE SEQUENCE [LARGE SCALE GENOMIC DNA]</scope>
    <source>
        <strain evidence="4 5">Costa Rica</strain>
    </source>
</reference>
<dbReference type="InterPro" id="IPR013892">
    <property type="entry name" value="Cyt_c_biogenesis_Cmc1-like"/>
</dbReference>
<organism evidence="6">
    <name type="scientific">Angiostrongylus costaricensis</name>
    <name type="common">Nematode worm</name>
    <dbReference type="NCBI Taxonomy" id="334426"/>
    <lineage>
        <taxon>Eukaryota</taxon>
        <taxon>Metazoa</taxon>
        <taxon>Ecdysozoa</taxon>
        <taxon>Nematoda</taxon>
        <taxon>Chromadorea</taxon>
        <taxon>Rhabditida</taxon>
        <taxon>Rhabditina</taxon>
        <taxon>Rhabditomorpha</taxon>
        <taxon>Strongyloidea</taxon>
        <taxon>Metastrongylidae</taxon>
        <taxon>Angiostrongylus</taxon>
    </lineage>
</organism>
<dbReference type="PROSITE" id="PS51808">
    <property type="entry name" value="CHCH"/>
    <property type="match status" value="1"/>
</dbReference>
<dbReference type="OrthoDB" id="532630at2759"/>
<evidence type="ECO:0000256" key="1">
    <source>
        <dbReference type="ARBA" id="ARBA00007347"/>
    </source>
</evidence>
<dbReference type="OMA" id="SHTIECN"/>
<dbReference type="Proteomes" id="UP000267027">
    <property type="component" value="Unassembled WGS sequence"/>
</dbReference>